<sequence length="182" mass="20280">MRAPQRTWAWRRAVRRLDRTGVLGAMVVVWGLAYEEPSTPVQGQHSLIAIEDNGDGQALVFILTIDHALGDQPRLHAIPHALAIGTPGFFEHGKSTSPPLATSLKFPHKSIIIMSMDIQDVCAYKRTYLPDSHIKLLLDSDESTRRFSCSFCMLPSIVVAVRPVSPHLFPPDRSRGYNREVA</sequence>
<gene>
    <name evidence="1" type="ORF">AG1IA_05161</name>
</gene>
<evidence type="ECO:0000313" key="1">
    <source>
        <dbReference type="EMBL" id="ELU40810.1"/>
    </source>
</evidence>
<dbReference type="AlphaFoldDB" id="L8WS73"/>
<accession>L8WS73</accession>
<name>L8WS73_THACA</name>
<dbReference type="HOGENOM" id="CLU_1482965_0_0_1"/>
<protein>
    <submittedName>
        <fullName evidence="1">Uncharacterized protein</fullName>
    </submittedName>
</protein>
<evidence type="ECO:0000313" key="2">
    <source>
        <dbReference type="Proteomes" id="UP000011668"/>
    </source>
</evidence>
<dbReference type="EMBL" id="AFRT01001337">
    <property type="protein sequence ID" value="ELU40810.1"/>
    <property type="molecule type" value="Genomic_DNA"/>
</dbReference>
<reference evidence="1 2" key="1">
    <citation type="journal article" date="2013" name="Nat. Commun.">
        <title>The evolution and pathogenic mechanisms of the rice sheath blight pathogen.</title>
        <authorList>
            <person name="Zheng A."/>
            <person name="Lin R."/>
            <person name="Xu L."/>
            <person name="Qin P."/>
            <person name="Tang C."/>
            <person name="Ai P."/>
            <person name="Zhang D."/>
            <person name="Liu Y."/>
            <person name="Sun Z."/>
            <person name="Feng H."/>
            <person name="Wang Y."/>
            <person name="Chen Y."/>
            <person name="Liang X."/>
            <person name="Fu R."/>
            <person name="Li Q."/>
            <person name="Zhang J."/>
            <person name="Yu X."/>
            <person name="Xie Z."/>
            <person name="Ding L."/>
            <person name="Guan P."/>
            <person name="Tang J."/>
            <person name="Liang Y."/>
            <person name="Wang S."/>
            <person name="Deng Q."/>
            <person name="Li S."/>
            <person name="Zhu J."/>
            <person name="Wang L."/>
            <person name="Liu H."/>
            <person name="Li P."/>
        </authorList>
    </citation>
    <scope>NUCLEOTIDE SEQUENCE [LARGE SCALE GENOMIC DNA]</scope>
    <source>
        <strain evidence="2">AG-1 IA</strain>
    </source>
</reference>
<organism evidence="1 2">
    <name type="scientific">Thanatephorus cucumeris (strain AG1-IA)</name>
    <name type="common">Rice sheath blight fungus</name>
    <name type="synonym">Rhizoctonia solani</name>
    <dbReference type="NCBI Taxonomy" id="983506"/>
    <lineage>
        <taxon>Eukaryota</taxon>
        <taxon>Fungi</taxon>
        <taxon>Dikarya</taxon>
        <taxon>Basidiomycota</taxon>
        <taxon>Agaricomycotina</taxon>
        <taxon>Agaricomycetes</taxon>
        <taxon>Cantharellales</taxon>
        <taxon>Ceratobasidiaceae</taxon>
        <taxon>Rhizoctonia</taxon>
        <taxon>Rhizoctonia solani AG-1</taxon>
    </lineage>
</organism>
<dbReference type="Proteomes" id="UP000011668">
    <property type="component" value="Unassembled WGS sequence"/>
</dbReference>
<comment type="caution">
    <text evidence="1">The sequence shown here is derived from an EMBL/GenBank/DDBJ whole genome shotgun (WGS) entry which is preliminary data.</text>
</comment>
<proteinExistence type="predicted"/>
<keyword evidence="2" id="KW-1185">Reference proteome</keyword>